<dbReference type="Pfam" id="PF19061">
    <property type="entry name" value="DUF5757"/>
    <property type="match status" value="1"/>
</dbReference>
<organism evidence="1 2">
    <name type="scientific">Invertebrate iridescent virus 22</name>
    <dbReference type="NCBI Taxonomy" id="345198"/>
    <lineage>
        <taxon>Viruses</taxon>
        <taxon>Varidnaviria</taxon>
        <taxon>Bamfordvirae</taxon>
        <taxon>Nucleocytoviricota</taxon>
        <taxon>Megaviricetes</taxon>
        <taxon>Pimascovirales</taxon>
        <taxon>Pimascovirales incertae sedis</taxon>
        <taxon>Iridoviridae</taxon>
        <taxon>Betairidovirinae</taxon>
        <taxon>Chloriridovirus</taxon>
        <taxon>Chloriridovirus simulium1</taxon>
    </lineage>
</organism>
<reference evidence="1 2" key="1">
    <citation type="journal article" date="2013" name="J. Gen. Virol.">
        <title>Complete genome sequence of invertebrate iridescent virus 22 isolated from a blackfly larva.</title>
        <authorList>
            <person name="Piegu B."/>
            <person name="Guizard S."/>
            <person name="Spears T."/>
            <person name="Cruaud C."/>
            <person name="Couloux A."/>
            <person name="Bideshi D.K."/>
            <person name="Federici B.A."/>
            <person name="Bigot Y."/>
        </authorList>
    </citation>
    <scope>NUCLEOTIDE SEQUENCE [LARGE SCALE GENOMIC DNA]</scope>
</reference>
<evidence type="ECO:0000313" key="1">
    <source>
        <dbReference type="EMBL" id="CCV01700.1"/>
    </source>
</evidence>
<accession>S6DF24</accession>
<dbReference type="InterPro" id="IPR043920">
    <property type="entry name" value="DUF5757"/>
</dbReference>
<dbReference type="EMBL" id="HF920633">
    <property type="protein sequence ID" value="CCV01700.1"/>
    <property type="molecule type" value="Genomic_DNA"/>
</dbReference>
<dbReference type="RefSeq" id="YP_008357321.1">
    <property type="nucleotide sequence ID" value="NC_021901.1"/>
</dbReference>
<proteinExistence type="predicted"/>
<sequence>MFTINNKEIKLSSSDTLDSLKNKIAASLGTLPPLIDNIPKITNGGNYTLQNPLFYIDTSLHIRKINGEPITWDEIKKTTDFDIAFLQKLYIITKVQSTLDDFGGGINPNDALSFALLDLQNEPDFFDGNYNENVWLRRTETIKEFENMINQNRENLKKQNKVNNEWENIQVKFASTSFVLNKINHQTEIPNTLKQNELMVFDSINLNNVIIGCFYQDMIKYNEEYKHLIDDYLNQDKIFSKKLKAADVIRVMITFDKPNSRIKYKMINVYVQPDTIVLTIETLINETYSDSASNSLKNLIKDIILNIGEEAGYQQIQEKDFFYGSYTASINTPLIVLKDLVTNDPNVYHLSYINESALINTRKTNLNIFLKSNTGQKSNDIGVSLFERPDTVGTLIRLKKIRGGLDFKSRVDNYILTINKILQYTFLKANSIIKFYQNYIDLKIEVTSYSKEVTGKENVLKLQAPDIFVANYTRLCNKPPVIVDNAEDESDTILKFPIYGESDPKYYTCPYPDYKYPGLRENTKLSNKNLYPFVPCCYQRPQKKSKNYKMYYSQEVYTQRINAGEIGKSLKILAPERLGALPSKIDKLLLYTTKTKFYRYGIPLSLSSCLSVLNKVTNNQESEENIRLNLAKRAELCKGEFNLLSVKEISQKIMDPSTYISPKYFKGALEDYYQISYILFSIDKDDFEVYPNKFVKFICPLKKRVILMIEHEDKKHVELIVDEETSTYVNKQGKKPIFTFEKNDSQIKKIFELYQQRFNYTVYNIKDKKFDNLLVTNKDDTFTIYPWEYRSPNGKVVKVSQPLNQYVDNYGQTRLVEFSSDGINFVGEFQPLPCLKLPIKDIEYFISINDNLVPQQVEIVTKKFLWLKLYRTKLILNQSYKSPHTSFNELKKLAEYLLWAACHFYALYNIQTNKNVDDWITTQTQIVENFTYSRVTVKPIFDSSELLVNNKFIFNSLEFQERIRFNLSLISSINLRVYATNIYSNFYKNIANFNVKYPAQLALSKKEYFQRTRKPYILNILTTENIQYLEPDTLYYIKDLFGTYSNSLCLFFTSLEKLTEIATQFLGQKIILDETKLNISVFDQKIVQQYTVGTSEPNVNIISLNINGHWFYGLLLPDLI</sequence>
<dbReference type="KEGG" id="vg:16414362"/>
<dbReference type="Proteomes" id="UP000154968">
    <property type="component" value="Segment"/>
</dbReference>
<name>S6DF24_9VIRU</name>
<dbReference type="GeneID" id="16414362"/>
<protein>
    <submittedName>
        <fullName evidence="1">Dynein-like beta chain</fullName>
    </submittedName>
</protein>
<gene>
    <name evidence="1" type="primary">023L</name>
    <name evidence="1" type="ORF">IIV22_023L</name>
</gene>
<evidence type="ECO:0000313" key="2">
    <source>
        <dbReference type="Proteomes" id="UP000154968"/>
    </source>
</evidence>
<keyword evidence="2" id="KW-1185">Reference proteome</keyword>